<comment type="caution">
    <text evidence="8">The sequence shown here is derived from an EMBL/GenBank/DDBJ whole genome shotgun (WGS) entry which is preliminary data.</text>
</comment>
<feature type="binding site" evidence="5">
    <location>
        <position position="109"/>
    </location>
    <ligand>
        <name>Fe cation</name>
        <dbReference type="ChEBI" id="CHEBI:24875"/>
        <label>1</label>
    </ligand>
</feature>
<evidence type="ECO:0000256" key="5">
    <source>
        <dbReference type="PIRSR" id="PIRSR601519-1"/>
    </source>
</evidence>
<evidence type="ECO:0000313" key="9">
    <source>
        <dbReference type="Proteomes" id="UP000186922"/>
    </source>
</evidence>
<reference evidence="8 9" key="1">
    <citation type="journal article" date="2016" name="Nat. Commun.">
        <title>Extremotolerant tardigrade genome and improved radiotolerance of human cultured cells by tardigrade-unique protein.</title>
        <authorList>
            <person name="Hashimoto T."/>
            <person name="Horikawa D.D."/>
            <person name="Saito Y."/>
            <person name="Kuwahara H."/>
            <person name="Kozuka-Hata H."/>
            <person name="Shin-I T."/>
            <person name="Minakuchi Y."/>
            <person name="Ohishi K."/>
            <person name="Motoyama A."/>
            <person name="Aizu T."/>
            <person name="Enomoto A."/>
            <person name="Kondo K."/>
            <person name="Tanaka S."/>
            <person name="Hara Y."/>
            <person name="Koshikawa S."/>
            <person name="Sagara H."/>
            <person name="Miura T."/>
            <person name="Yokobori S."/>
            <person name="Miyagawa K."/>
            <person name="Suzuki Y."/>
            <person name="Kubo T."/>
            <person name="Oyama M."/>
            <person name="Kohara Y."/>
            <person name="Fujiyama A."/>
            <person name="Arakawa K."/>
            <person name="Katayama T."/>
            <person name="Toyoda A."/>
            <person name="Kunieda T."/>
        </authorList>
    </citation>
    <scope>NUCLEOTIDE SEQUENCE [LARGE SCALE GENOMIC DNA]</scope>
    <source>
        <strain evidence="8 9">YOKOZUNA-1</strain>
    </source>
</reference>
<dbReference type="InterPro" id="IPR014034">
    <property type="entry name" value="Ferritin_CS"/>
</dbReference>
<evidence type="ECO:0000256" key="4">
    <source>
        <dbReference type="ARBA" id="ARBA00023004"/>
    </source>
</evidence>
<keyword evidence="3 5" id="KW-0479">Metal-binding</keyword>
<dbReference type="SMR" id="A0A1D1V7X6"/>
<feature type="binding site" evidence="5">
    <location>
        <position position="67"/>
    </location>
    <ligand>
        <name>Fe cation</name>
        <dbReference type="ChEBI" id="CHEBI:24875"/>
        <label>1</label>
    </ligand>
</feature>
<evidence type="ECO:0000256" key="6">
    <source>
        <dbReference type="RuleBase" id="RU361145"/>
    </source>
</evidence>
<keyword evidence="9" id="KW-1185">Reference proteome</keyword>
<dbReference type="GO" id="GO:0006879">
    <property type="term" value="P:intracellular iron ion homeostasis"/>
    <property type="evidence" value="ECO:0007669"/>
    <property type="project" value="UniProtKB-KW"/>
</dbReference>
<dbReference type="Pfam" id="PF00210">
    <property type="entry name" value="Ferritin"/>
    <property type="match status" value="1"/>
</dbReference>
<dbReference type="FunFam" id="1.20.1260.10:FF:000002">
    <property type="entry name" value="Ferritin, mitochondrial"/>
    <property type="match status" value="1"/>
</dbReference>
<evidence type="ECO:0000313" key="8">
    <source>
        <dbReference type="EMBL" id="GAU97776.1"/>
    </source>
</evidence>
<dbReference type="GO" id="GO:0004322">
    <property type="term" value="F:ferroxidase activity"/>
    <property type="evidence" value="ECO:0007669"/>
    <property type="project" value="UniProtKB-EC"/>
</dbReference>
<protein>
    <recommendedName>
        <fullName evidence="6">Ferritin</fullName>
        <ecNumber evidence="6">1.16.3.1</ecNumber>
    </recommendedName>
</protein>
<evidence type="ECO:0000256" key="2">
    <source>
        <dbReference type="ARBA" id="ARBA00022434"/>
    </source>
</evidence>
<dbReference type="PROSITE" id="PS50905">
    <property type="entry name" value="FERRITIN_LIKE"/>
    <property type="match status" value="1"/>
</dbReference>
<dbReference type="EMBL" id="BDGG01000004">
    <property type="protein sequence ID" value="GAU97776.1"/>
    <property type="molecule type" value="Genomic_DNA"/>
</dbReference>
<feature type="binding site" evidence="5">
    <location>
        <position position="64"/>
    </location>
    <ligand>
        <name>Fe cation</name>
        <dbReference type="ChEBI" id="CHEBI:24875"/>
        <label>1</label>
    </ligand>
</feature>
<keyword evidence="6" id="KW-0560">Oxidoreductase</keyword>
<dbReference type="GO" id="GO:0006826">
    <property type="term" value="P:iron ion transport"/>
    <property type="evidence" value="ECO:0007669"/>
    <property type="project" value="InterPro"/>
</dbReference>
<dbReference type="GO" id="GO:0008198">
    <property type="term" value="F:ferrous iron binding"/>
    <property type="evidence" value="ECO:0007669"/>
    <property type="project" value="TreeGrafter"/>
</dbReference>
<organism evidence="8 9">
    <name type="scientific">Ramazzottius varieornatus</name>
    <name type="common">Water bear</name>
    <name type="synonym">Tardigrade</name>
    <dbReference type="NCBI Taxonomy" id="947166"/>
    <lineage>
        <taxon>Eukaryota</taxon>
        <taxon>Metazoa</taxon>
        <taxon>Ecdysozoa</taxon>
        <taxon>Tardigrada</taxon>
        <taxon>Eutardigrada</taxon>
        <taxon>Parachela</taxon>
        <taxon>Hypsibioidea</taxon>
        <taxon>Ramazzottiidae</taxon>
        <taxon>Ramazzottius</taxon>
    </lineage>
</organism>
<sequence>MTTTSNVSTVRMNFHSESEAAINRQINLELYASYVYFSMYGFFDRDDVALHGFAKFFKHQSEEEREHAQKLMEYQNLRGGRIVLADVKKPERDEWGNGLDAMQSALQLEKNVNAALLELHSIASKHNDVQMTDFLEGEYLKEQVESINEIAKYITMLKRVGPGLGEHQFDREVLLELKY</sequence>
<keyword evidence="4 5" id="KW-0408">Iron</keyword>
<dbReference type="InterPro" id="IPR009040">
    <property type="entry name" value="Ferritin-like_diiron"/>
</dbReference>
<dbReference type="CDD" id="cd01056">
    <property type="entry name" value="Euk_Ferritin"/>
    <property type="match status" value="1"/>
</dbReference>
<comment type="similarity">
    <text evidence="1 6">Belongs to the ferritin family.</text>
</comment>
<comment type="function">
    <text evidence="6">Stores iron in a soluble, non-toxic, readily available form. Important for iron homeostasis. Iron is taken up in the ferrous form and deposited as ferric hydroxides after oxidation.</text>
</comment>
<dbReference type="InterPro" id="IPR009078">
    <property type="entry name" value="Ferritin-like_SF"/>
</dbReference>
<evidence type="ECO:0000256" key="3">
    <source>
        <dbReference type="ARBA" id="ARBA00022723"/>
    </source>
</evidence>
<name>A0A1D1V7X6_RAMVA</name>
<keyword evidence="2 6" id="KW-0409">Iron storage</keyword>
<dbReference type="OrthoDB" id="186462at2759"/>
<comment type="catalytic activity">
    <reaction evidence="6">
        <text>4 Fe(2+) + O2 + 4 H(+) = 4 Fe(3+) + 2 H2O</text>
        <dbReference type="Rhea" id="RHEA:11148"/>
        <dbReference type="ChEBI" id="CHEBI:15377"/>
        <dbReference type="ChEBI" id="CHEBI:15378"/>
        <dbReference type="ChEBI" id="CHEBI:15379"/>
        <dbReference type="ChEBI" id="CHEBI:29033"/>
        <dbReference type="ChEBI" id="CHEBI:29034"/>
        <dbReference type="EC" id="1.16.3.1"/>
    </reaction>
</comment>
<dbReference type="Gene3D" id="1.20.1260.10">
    <property type="match status" value="1"/>
</dbReference>
<dbReference type="PANTHER" id="PTHR11431:SF75">
    <property type="entry name" value="FERRITIN"/>
    <property type="match status" value="1"/>
</dbReference>
<dbReference type="GO" id="GO:0005737">
    <property type="term" value="C:cytoplasm"/>
    <property type="evidence" value="ECO:0007669"/>
    <property type="project" value="TreeGrafter"/>
</dbReference>
<feature type="domain" description="Ferritin-like diiron" evidence="7">
    <location>
        <begin position="12"/>
        <end position="161"/>
    </location>
</feature>
<dbReference type="GO" id="GO:0008199">
    <property type="term" value="F:ferric iron binding"/>
    <property type="evidence" value="ECO:0007669"/>
    <property type="project" value="InterPro"/>
</dbReference>
<accession>A0A1D1V7X6</accession>
<dbReference type="SUPFAM" id="SSF47240">
    <property type="entry name" value="Ferritin-like"/>
    <property type="match status" value="1"/>
</dbReference>
<evidence type="ECO:0000259" key="7">
    <source>
        <dbReference type="PROSITE" id="PS50905"/>
    </source>
</evidence>
<dbReference type="PANTHER" id="PTHR11431">
    <property type="entry name" value="FERRITIN"/>
    <property type="match status" value="1"/>
</dbReference>
<feature type="binding site" evidence="5">
    <location>
        <position position="143"/>
    </location>
    <ligand>
        <name>Fe cation</name>
        <dbReference type="ChEBI" id="CHEBI:24875"/>
        <label>1</label>
    </ligand>
</feature>
<dbReference type="InterPro" id="IPR001519">
    <property type="entry name" value="Ferritin"/>
</dbReference>
<gene>
    <name evidence="8" type="primary">RvY_09012-1</name>
    <name evidence="8" type="synonym">RvY_09012.1</name>
    <name evidence="8" type="ORF">RvY_09012</name>
</gene>
<dbReference type="Proteomes" id="UP000186922">
    <property type="component" value="Unassembled WGS sequence"/>
</dbReference>
<evidence type="ECO:0000256" key="1">
    <source>
        <dbReference type="ARBA" id="ARBA00007513"/>
    </source>
</evidence>
<proteinExistence type="inferred from homology"/>
<dbReference type="InterPro" id="IPR012347">
    <property type="entry name" value="Ferritin-like"/>
</dbReference>
<dbReference type="STRING" id="947166.A0A1D1V7X6"/>
<dbReference type="PROSITE" id="PS00204">
    <property type="entry name" value="FERRITIN_2"/>
    <property type="match status" value="1"/>
</dbReference>
<feature type="binding site" evidence="5">
    <location>
        <position position="29"/>
    </location>
    <ligand>
        <name>Fe cation</name>
        <dbReference type="ChEBI" id="CHEBI:24875"/>
        <label>1</label>
    </ligand>
</feature>
<dbReference type="InterPro" id="IPR008331">
    <property type="entry name" value="Ferritin_DPS_dom"/>
</dbReference>
<dbReference type="AlphaFoldDB" id="A0A1D1V7X6"/>
<dbReference type="EC" id="1.16.3.1" evidence="6"/>